<keyword evidence="2" id="KW-1185">Reference proteome</keyword>
<evidence type="ECO:0000313" key="2">
    <source>
        <dbReference type="Proteomes" id="UP001172083"/>
    </source>
</evidence>
<sequence length="231" mass="26716">MKNYIFFILLISLIACDNASEETPAKSKLSLEEQFLNGTDPVRFPYSVTTPEALEVPSSFEPGVLVKVVIDPKKVEPPKMEKTNFILSNEKLFDNFNYNNTAEWKAIDKLARKVFSEYRGNIRYYHEPQIVSNIMLDKYLSKLPQTKEVQEATKYYLEVLTDYQNGELAVISGAIDRLEGFVDNDQLNDYISGTLKAREYDFANWSDDPKVERDLKAYRKLQNRISKNLDN</sequence>
<dbReference type="RefSeq" id="WP_346759864.1">
    <property type="nucleotide sequence ID" value="NZ_JAUJEB010000005.1"/>
</dbReference>
<gene>
    <name evidence="1" type="ORF">QQ020_20760</name>
</gene>
<name>A0ABT8L9U5_9BACT</name>
<dbReference type="PROSITE" id="PS51257">
    <property type="entry name" value="PROKAR_LIPOPROTEIN"/>
    <property type="match status" value="1"/>
</dbReference>
<evidence type="ECO:0008006" key="3">
    <source>
        <dbReference type="Google" id="ProtNLM"/>
    </source>
</evidence>
<evidence type="ECO:0000313" key="1">
    <source>
        <dbReference type="EMBL" id="MDN5214525.1"/>
    </source>
</evidence>
<dbReference type="EMBL" id="JAUJEB010000005">
    <property type="protein sequence ID" value="MDN5214525.1"/>
    <property type="molecule type" value="Genomic_DNA"/>
</dbReference>
<comment type="caution">
    <text evidence="1">The sequence shown here is derived from an EMBL/GenBank/DDBJ whole genome shotgun (WGS) entry which is preliminary data.</text>
</comment>
<protein>
    <recommendedName>
        <fullName evidence="3">Lipoprotein</fullName>
    </recommendedName>
</protein>
<accession>A0ABT8L9U5</accession>
<organism evidence="1 2">
    <name type="scientific">Agaribacillus aureus</name>
    <dbReference type="NCBI Taxonomy" id="3051825"/>
    <lineage>
        <taxon>Bacteria</taxon>
        <taxon>Pseudomonadati</taxon>
        <taxon>Bacteroidota</taxon>
        <taxon>Cytophagia</taxon>
        <taxon>Cytophagales</taxon>
        <taxon>Splendidivirgaceae</taxon>
        <taxon>Agaribacillus</taxon>
    </lineage>
</organism>
<reference evidence="1" key="1">
    <citation type="submission" date="2023-06" db="EMBL/GenBank/DDBJ databases">
        <title>Genomic of Agaribacillus aureum.</title>
        <authorList>
            <person name="Wang G."/>
        </authorList>
    </citation>
    <scope>NUCLEOTIDE SEQUENCE</scope>
    <source>
        <strain evidence="1">BMA12</strain>
    </source>
</reference>
<proteinExistence type="predicted"/>
<dbReference type="Proteomes" id="UP001172083">
    <property type="component" value="Unassembled WGS sequence"/>
</dbReference>